<dbReference type="SUPFAM" id="SSF52540">
    <property type="entry name" value="P-loop containing nucleoside triphosphate hydrolases"/>
    <property type="match status" value="1"/>
</dbReference>
<reference evidence="2 3" key="1">
    <citation type="submission" date="2022-10" db="EMBL/GenBank/DDBJ databases">
        <title>Alteromonas sp. chi3 Genome sequencing.</title>
        <authorList>
            <person name="Park S."/>
        </authorList>
    </citation>
    <scope>NUCLEOTIDE SEQUENCE [LARGE SCALE GENOMIC DNA]</scope>
    <source>
        <strain evidence="3">chi3</strain>
    </source>
</reference>
<comment type="caution">
    <text evidence="2">The sequence shown here is derived from an EMBL/GenBank/DDBJ whole genome shotgun (WGS) entry which is preliminary data.</text>
</comment>
<sequence length="279" mass="30879">MTAITLLTGIPRSGTTLCCKLLSQNKTTLALHEPLDPQVITSTELNASIHEISQRIMAIRDAVQSSKPIPLGDKDNYLVDNPVGYSQQHHGVRALSSVRGTTTIPLNNDLELLVIKQNALFTALSSHLIAHYPLIAIIRNPVDVLLSWMTVDLPVNKGRLPAGEKFDKHLASLLQQEDDVLQRQLIIYDWFIDKFKHSALECIKYEEIVATNGKALYDAIGITQPNPAELRAPQRNFAPSLIERLNNCVPQLEALAIKAGYSPAIISKQLEFLSCQNCS</sequence>
<feature type="domain" description="Sulfotransferase" evidence="1">
    <location>
        <begin position="6"/>
        <end position="159"/>
    </location>
</feature>
<evidence type="ECO:0000313" key="2">
    <source>
        <dbReference type="EMBL" id="MDC8833013.1"/>
    </source>
</evidence>
<proteinExistence type="predicted"/>
<organism evidence="2 3">
    <name type="scientific">Alteromonas gilva</name>
    <dbReference type="NCBI Taxonomy" id="2987522"/>
    <lineage>
        <taxon>Bacteria</taxon>
        <taxon>Pseudomonadati</taxon>
        <taxon>Pseudomonadota</taxon>
        <taxon>Gammaproteobacteria</taxon>
        <taxon>Alteromonadales</taxon>
        <taxon>Alteromonadaceae</taxon>
        <taxon>Alteromonas/Salinimonas group</taxon>
        <taxon>Alteromonas</taxon>
    </lineage>
</organism>
<dbReference type="Gene3D" id="3.40.50.300">
    <property type="entry name" value="P-loop containing nucleotide triphosphate hydrolases"/>
    <property type="match status" value="1"/>
</dbReference>
<dbReference type="Proteomes" id="UP001218788">
    <property type="component" value="Unassembled WGS sequence"/>
</dbReference>
<name>A0ABT5L7H2_9ALTE</name>
<evidence type="ECO:0000259" key="1">
    <source>
        <dbReference type="Pfam" id="PF00685"/>
    </source>
</evidence>
<gene>
    <name evidence="2" type="ORF">OIK42_19840</name>
</gene>
<dbReference type="InterPro" id="IPR000863">
    <property type="entry name" value="Sulfotransferase_dom"/>
</dbReference>
<dbReference type="EMBL" id="JAQQXP010000005">
    <property type="protein sequence ID" value="MDC8833013.1"/>
    <property type="molecule type" value="Genomic_DNA"/>
</dbReference>
<dbReference type="InterPro" id="IPR027417">
    <property type="entry name" value="P-loop_NTPase"/>
</dbReference>
<dbReference type="Pfam" id="PF00685">
    <property type="entry name" value="Sulfotransfer_1"/>
    <property type="match status" value="1"/>
</dbReference>
<protein>
    <submittedName>
        <fullName evidence="2">Sulfotransferase domain-containing protein</fullName>
    </submittedName>
</protein>
<keyword evidence="3" id="KW-1185">Reference proteome</keyword>
<evidence type="ECO:0000313" key="3">
    <source>
        <dbReference type="Proteomes" id="UP001218788"/>
    </source>
</evidence>
<accession>A0ABT5L7H2</accession>